<feature type="region of interest" description="Disordered" evidence="11">
    <location>
        <begin position="541"/>
        <end position="573"/>
    </location>
</feature>
<evidence type="ECO:0000313" key="15">
    <source>
        <dbReference type="EMBL" id="CAB3249396.1"/>
    </source>
</evidence>
<dbReference type="PROSITE" id="PS50261">
    <property type="entry name" value="G_PROTEIN_RECEP_F2_4"/>
    <property type="match status" value="1"/>
</dbReference>
<evidence type="ECO:0000256" key="9">
    <source>
        <dbReference type="ARBA" id="ARBA00023180"/>
    </source>
</evidence>
<dbReference type="PROSITE" id="PS00650">
    <property type="entry name" value="G_PROTEIN_RECEP_F2_2"/>
    <property type="match status" value="1"/>
</dbReference>
<dbReference type="AlphaFoldDB" id="A0A6F9DEE9"/>
<evidence type="ECO:0000256" key="4">
    <source>
        <dbReference type="ARBA" id="ARBA00022692"/>
    </source>
</evidence>
<dbReference type="Gene3D" id="4.10.1240.10">
    <property type="entry name" value="GPCR, family 2, extracellular hormone receptor domain"/>
    <property type="match status" value="1"/>
</dbReference>
<dbReference type="GO" id="GO:0017046">
    <property type="term" value="F:peptide hormone binding"/>
    <property type="evidence" value="ECO:0007669"/>
    <property type="project" value="TreeGrafter"/>
</dbReference>
<keyword evidence="6" id="KW-0297">G-protein coupled receptor</keyword>
<dbReference type="GO" id="GO:0008528">
    <property type="term" value="F:G protein-coupled peptide receptor activity"/>
    <property type="evidence" value="ECO:0007669"/>
    <property type="project" value="TreeGrafter"/>
</dbReference>
<dbReference type="InterPro" id="IPR000832">
    <property type="entry name" value="GPCR_2_secretin-like"/>
</dbReference>
<evidence type="ECO:0000256" key="7">
    <source>
        <dbReference type="ARBA" id="ARBA00023136"/>
    </source>
</evidence>
<dbReference type="GO" id="GO:0005886">
    <property type="term" value="C:plasma membrane"/>
    <property type="evidence" value="ECO:0007669"/>
    <property type="project" value="UniProtKB-SubCell"/>
</dbReference>
<dbReference type="SUPFAM" id="SSF111418">
    <property type="entry name" value="Hormone receptor domain"/>
    <property type="match status" value="1"/>
</dbReference>
<dbReference type="PANTHER" id="PTHR45620:SF36">
    <property type="match status" value="1"/>
</dbReference>
<name>A0A6F9DEE9_9ASCI</name>
<keyword evidence="4 12" id="KW-0812">Transmembrane</keyword>
<comment type="subcellular location">
    <subcellularLocation>
        <location evidence="1">Cell membrane</location>
        <topology evidence="1">Multi-pass membrane protein</topology>
    </subcellularLocation>
</comment>
<comment type="similarity">
    <text evidence="2">Belongs to the G-protein coupled receptor 2 family.</text>
</comment>
<evidence type="ECO:0000256" key="8">
    <source>
        <dbReference type="ARBA" id="ARBA00023170"/>
    </source>
</evidence>
<dbReference type="PANTHER" id="PTHR45620">
    <property type="entry name" value="PDF RECEPTOR-LIKE PROTEIN-RELATED"/>
    <property type="match status" value="1"/>
</dbReference>
<dbReference type="PROSITE" id="PS50227">
    <property type="entry name" value="G_PROTEIN_RECEP_F2_3"/>
    <property type="match status" value="1"/>
</dbReference>
<feature type="transmembrane region" description="Helical" evidence="12">
    <location>
        <begin position="208"/>
        <end position="228"/>
    </location>
</feature>
<dbReference type="InterPro" id="IPR017983">
    <property type="entry name" value="GPCR_2_secretin-like_CS"/>
</dbReference>
<dbReference type="InterPro" id="IPR036445">
    <property type="entry name" value="GPCR_2_extracell_dom_sf"/>
</dbReference>
<feature type="transmembrane region" description="Helical" evidence="12">
    <location>
        <begin position="240"/>
        <end position="258"/>
    </location>
</feature>
<dbReference type="InterPro" id="IPR017981">
    <property type="entry name" value="GPCR_2-like_7TM"/>
</dbReference>
<keyword evidence="5 12" id="KW-1133">Transmembrane helix</keyword>
<sequence>MKAVVDFASIEGTKALNERMGKLAKDRYSSVGRGDGPKRKPVDIRTGGTRTSYLERKRFTTGKLFRVAVLVVIMMQLPQATPKDIQEMMCHYLDYKRDCLQKLNETAALLPANETWCRGDFDGYVCWNHARPGLSYENCPEFIPWKNETLKSFRMCQPNGSWFSHVVDGELITWQHVANCNPLSQQTPIGEESSEVQQVQTLVRVLTIVYTTGYAISLVCLTVALFLLAFFKKLHCTRNYIHINLMISFILRYIAVLVKDKVLDEHYDIESRLSGGSMEFYCDDYGGISGLMVGCRLSIIMMHYAIIVNYFWLLAEGVYLQMLLVFAMADNKYFPMFMAFGWGAPWIPVGLWTALRLSLSNQGCWELNESLPVWWALQAPVIVSIGINFLIFINIIRIIVSKLRANNMPRNDYKYRLARSTLALIPLLGIHYIVFLFVVGDGLNVSSPAMHVKIAFEMTFTSLQGMLIAVLYCFLNGEVQGEVTKLWRNWRWRKGLPAATSRKSSTYHSNGGTQMTSMNGHCDGHSTNHTDHLLVPADSLASRRGTDDSSIRNSLIESGEPLMGNGFGREESV</sequence>
<dbReference type="SMART" id="SM00008">
    <property type="entry name" value="HormR"/>
    <property type="match status" value="1"/>
</dbReference>
<dbReference type="SUPFAM" id="SSF81321">
    <property type="entry name" value="Family A G protein-coupled receptor-like"/>
    <property type="match status" value="1"/>
</dbReference>
<dbReference type="GO" id="GO:0007166">
    <property type="term" value="P:cell surface receptor signaling pathway"/>
    <property type="evidence" value="ECO:0007669"/>
    <property type="project" value="InterPro"/>
</dbReference>
<evidence type="ECO:0000256" key="5">
    <source>
        <dbReference type="ARBA" id="ARBA00022989"/>
    </source>
</evidence>
<dbReference type="InterPro" id="IPR001879">
    <property type="entry name" value="GPCR_2_extracellular_dom"/>
</dbReference>
<feature type="transmembrane region" description="Helical" evidence="12">
    <location>
        <begin position="421"/>
        <end position="439"/>
    </location>
</feature>
<keyword evidence="8 15" id="KW-0675">Receptor</keyword>
<dbReference type="EMBL" id="LR785461">
    <property type="protein sequence ID" value="CAB3249396.1"/>
    <property type="molecule type" value="mRNA"/>
</dbReference>
<evidence type="ECO:0000256" key="1">
    <source>
        <dbReference type="ARBA" id="ARBA00004651"/>
    </source>
</evidence>
<feature type="transmembrane region" description="Helical" evidence="12">
    <location>
        <begin position="333"/>
        <end position="355"/>
    </location>
</feature>
<keyword evidence="7 12" id="KW-0472">Membrane</keyword>
<reference evidence="15" key="1">
    <citation type="submission" date="2020-04" db="EMBL/GenBank/DDBJ databases">
        <authorList>
            <person name="Neveu A P."/>
        </authorList>
    </citation>
    <scope>NUCLEOTIDE SEQUENCE</scope>
    <source>
        <tissue evidence="15">Whole embryo</tissue>
    </source>
</reference>
<keyword evidence="10" id="KW-0807">Transducer</keyword>
<evidence type="ECO:0000256" key="11">
    <source>
        <dbReference type="SAM" id="MobiDB-lite"/>
    </source>
</evidence>
<dbReference type="PROSITE" id="PS00649">
    <property type="entry name" value="G_PROTEIN_RECEP_F2_1"/>
    <property type="match status" value="1"/>
</dbReference>
<feature type="transmembrane region" description="Helical" evidence="12">
    <location>
        <begin position="454"/>
        <end position="475"/>
    </location>
</feature>
<evidence type="ECO:0000259" key="14">
    <source>
        <dbReference type="PROSITE" id="PS50261"/>
    </source>
</evidence>
<keyword evidence="3" id="KW-1003">Cell membrane</keyword>
<protein>
    <submittedName>
        <fullName evidence="15">Glucagon-like peptide 1 receptor</fullName>
    </submittedName>
</protein>
<dbReference type="PRINTS" id="PR00249">
    <property type="entry name" value="GPCRSECRETIN"/>
</dbReference>
<evidence type="ECO:0000259" key="13">
    <source>
        <dbReference type="PROSITE" id="PS50227"/>
    </source>
</evidence>
<dbReference type="GO" id="GO:0007188">
    <property type="term" value="P:adenylate cyclase-modulating G protein-coupled receptor signaling pathway"/>
    <property type="evidence" value="ECO:0007669"/>
    <property type="project" value="TreeGrafter"/>
</dbReference>
<gene>
    <name evidence="15" type="primary">Glp1r</name>
</gene>
<proteinExistence type="evidence at transcript level"/>
<dbReference type="Pfam" id="PF02793">
    <property type="entry name" value="HRM"/>
    <property type="match status" value="1"/>
</dbReference>
<feature type="domain" description="G-protein coupled receptors family 2 profile 1" evidence="13">
    <location>
        <begin position="98"/>
        <end position="184"/>
    </location>
</feature>
<dbReference type="Gene3D" id="1.20.1070.10">
    <property type="entry name" value="Rhodopsin 7-helix transmembrane proteins"/>
    <property type="match status" value="1"/>
</dbReference>
<evidence type="ECO:0000256" key="6">
    <source>
        <dbReference type="ARBA" id="ARBA00023040"/>
    </source>
</evidence>
<evidence type="ECO:0000256" key="12">
    <source>
        <dbReference type="SAM" id="Phobius"/>
    </source>
</evidence>
<accession>A0A6F9DEE9</accession>
<organism evidence="15">
    <name type="scientific">Phallusia mammillata</name>
    <dbReference type="NCBI Taxonomy" id="59560"/>
    <lineage>
        <taxon>Eukaryota</taxon>
        <taxon>Metazoa</taxon>
        <taxon>Chordata</taxon>
        <taxon>Tunicata</taxon>
        <taxon>Ascidiacea</taxon>
        <taxon>Phlebobranchia</taxon>
        <taxon>Ascidiidae</taxon>
        <taxon>Phallusia</taxon>
    </lineage>
</organism>
<evidence type="ECO:0000256" key="10">
    <source>
        <dbReference type="ARBA" id="ARBA00023224"/>
    </source>
</evidence>
<dbReference type="InterPro" id="IPR050332">
    <property type="entry name" value="GPCR_2"/>
</dbReference>
<feature type="domain" description="G-protein coupled receptors family 2 profile 2" evidence="14">
    <location>
        <begin position="206"/>
        <end position="476"/>
    </location>
</feature>
<feature type="transmembrane region" description="Helical" evidence="12">
    <location>
        <begin position="301"/>
        <end position="326"/>
    </location>
</feature>
<dbReference type="Pfam" id="PF00002">
    <property type="entry name" value="7tm_2"/>
    <property type="match status" value="1"/>
</dbReference>
<evidence type="ECO:0000256" key="2">
    <source>
        <dbReference type="ARBA" id="ARBA00005314"/>
    </source>
</evidence>
<evidence type="ECO:0000256" key="3">
    <source>
        <dbReference type="ARBA" id="ARBA00022475"/>
    </source>
</evidence>
<keyword evidence="9" id="KW-0325">Glycoprotein</keyword>
<feature type="transmembrane region" description="Helical" evidence="12">
    <location>
        <begin position="375"/>
        <end position="400"/>
    </location>
</feature>